<dbReference type="EC" id="2.1.1.199" evidence="6"/>
<name>A0A955L3T0_9BACT</name>
<dbReference type="PIRSF" id="PIRSF004486">
    <property type="entry name" value="MraW"/>
    <property type="match status" value="1"/>
</dbReference>
<dbReference type="Gene3D" id="1.10.150.170">
    <property type="entry name" value="Putative methyltransferase TM0872, insert domain"/>
    <property type="match status" value="1"/>
</dbReference>
<comment type="function">
    <text evidence="6">Specifically methylates the N4 position of cytidine in position 1402 (C1402) of 16S rRNA.</text>
</comment>
<dbReference type="HAMAP" id="MF_01007">
    <property type="entry name" value="16SrRNA_methyltr_H"/>
    <property type="match status" value="1"/>
</dbReference>
<dbReference type="GO" id="GO:0071424">
    <property type="term" value="F:rRNA (cytosine-N4-)-methyltransferase activity"/>
    <property type="evidence" value="ECO:0007669"/>
    <property type="project" value="UniProtKB-UniRule"/>
</dbReference>
<reference evidence="7" key="2">
    <citation type="journal article" date="2021" name="Microbiome">
        <title>Successional dynamics and alternative stable states in a saline activated sludge microbial community over 9 years.</title>
        <authorList>
            <person name="Wang Y."/>
            <person name="Ye J."/>
            <person name="Ju F."/>
            <person name="Liu L."/>
            <person name="Boyd J.A."/>
            <person name="Deng Y."/>
            <person name="Parks D.H."/>
            <person name="Jiang X."/>
            <person name="Yin X."/>
            <person name="Woodcroft B.J."/>
            <person name="Tyson G.W."/>
            <person name="Hugenholtz P."/>
            <person name="Polz M.F."/>
            <person name="Zhang T."/>
        </authorList>
    </citation>
    <scope>NUCLEOTIDE SEQUENCE</scope>
    <source>
        <strain evidence="7">HKST-UBA10</strain>
    </source>
</reference>
<dbReference type="NCBIfam" id="TIGR00006">
    <property type="entry name" value="16S rRNA (cytosine(1402)-N(4))-methyltransferase RsmH"/>
    <property type="match status" value="1"/>
</dbReference>
<dbReference type="Pfam" id="PF01795">
    <property type="entry name" value="Methyltransf_5"/>
    <property type="match status" value="1"/>
</dbReference>
<dbReference type="Proteomes" id="UP000782843">
    <property type="component" value="Unassembled WGS sequence"/>
</dbReference>
<dbReference type="SUPFAM" id="SSF53335">
    <property type="entry name" value="S-adenosyl-L-methionine-dependent methyltransferases"/>
    <property type="match status" value="1"/>
</dbReference>
<protein>
    <recommendedName>
        <fullName evidence="6">Ribosomal RNA small subunit methyltransferase H</fullName>
        <ecNumber evidence="6">2.1.1.199</ecNumber>
    </recommendedName>
    <alternativeName>
        <fullName evidence="6">16S rRNA m(4)C1402 methyltransferase</fullName>
    </alternativeName>
    <alternativeName>
        <fullName evidence="6">rRNA (cytosine-N(4)-)-methyltransferase RsmH</fullName>
    </alternativeName>
</protein>
<evidence type="ECO:0000256" key="1">
    <source>
        <dbReference type="ARBA" id="ARBA00010396"/>
    </source>
</evidence>
<feature type="binding site" evidence="6">
    <location>
        <position position="117"/>
    </location>
    <ligand>
        <name>S-adenosyl-L-methionine</name>
        <dbReference type="ChEBI" id="CHEBI:59789"/>
    </ligand>
</feature>
<keyword evidence="3 6" id="KW-0489">Methyltransferase</keyword>
<evidence type="ECO:0000256" key="5">
    <source>
        <dbReference type="ARBA" id="ARBA00022691"/>
    </source>
</evidence>
<dbReference type="InterPro" id="IPR023397">
    <property type="entry name" value="SAM-dep_MeTrfase_MraW_recog"/>
</dbReference>
<dbReference type="AlphaFoldDB" id="A0A955L3T0"/>
<evidence type="ECO:0000256" key="6">
    <source>
        <dbReference type="HAMAP-Rule" id="MF_01007"/>
    </source>
</evidence>
<accession>A0A955L3T0</accession>
<dbReference type="GO" id="GO:0005737">
    <property type="term" value="C:cytoplasm"/>
    <property type="evidence" value="ECO:0007669"/>
    <property type="project" value="UniProtKB-SubCell"/>
</dbReference>
<dbReference type="InterPro" id="IPR002903">
    <property type="entry name" value="RsmH"/>
</dbReference>
<dbReference type="Gene3D" id="3.40.50.150">
    <property type="entry name" value="Vaccinia Virus protein VP39"/>
    <property type="match status" value="1"/>
</dbReference>
<evidence type="ECO:0000256" key="3">
    <source>
        <dbReference type="ARBA" id="ARBA00022603"/>
    </source>
</evidence>
<dbReference type="InterPro" id="IPR029063">
    <property type="entry name" value="SAM-dependent_MTases_sf"/>
</dbReference>
<dbReference type="SUPFAM" id="SSF81799">
    <property type="entry name" value="Putative methyltransferase TM0872, insert domain"/>
    <property type="match status" value="1"/>
</dbReference>
<evidence type="ECO:0000313" key="8">
    <source>
        <dbReference type="Proteomes" id="UP000782843"/>
    </source>
</evidence>
<dbReference type="GO" id="GO:0070475">
    <property type="term" value="P:rRNA base methylation"/>
    <property type="evidence" value="ECO:0007669"/>
    <property type="project" value="UniProtKB-UniRule"/>
</dbReference>
<keyword evidence="2 6" id="KW-0698">rRNA processing</keyword>
<keyword evidence="5 6" id="KW-0949">S-adenosyl-L-methionine</keyword>
<comment type="similarity">
    <text evidence="1 6">Belongs to the methyltransferase superfamily. RsmH family.</text>
</comment>
<gene>
    <name evidence="6 7" type="primary">rsmH</name>
    <name evidence="7" type="ORF">KC660_03210</name>
</gene>
<comment type="catalytic activity">
    <reaction evidence="6">
        <text>cytidine(1402) in 16S rRNA + S-adenosyl-L-methionine = N(4)-methylcytidine(1402) in 16S rRNA + S-adenosyl-L-homocysteine + H(+)</text>
        <dbReference type="Rhea" id="RHEA:42928"/>
        <dbReference type="Rhea" id="RHEA-COMP:10286"/>
        <dbReference type="Rhea" id="RHEA-COMP:10287"/>
        <dbReference type="ChEBI" id="CHEBI:15378"/>
        <dbReference type="ChEBI" id="CHEBI:57856"/>
        <dbReference type="ChEBI" id="CHEBI:59789"/>
        <dbReference type="ChEBI" id="CHEBI:74506"/>
        <dbReference type="ChEBI" id="CHEBI:82748"/>
        <dbReference type="EC" id="2.1.1.199"/>
    </reaction>
</comment>
<feature type="binding site" evidence="6">
    <location>
        <position position="53"/>
    </location>
    <ligand>
        <name>S-adenosyl-L-methionine</name>
        <dbReference type="ChEBI" id="CHEBI:59789"/>
    </ligand>
</feature>
<evidence type="ECO:0000256" key="2">
    <source>
        <dbReference type="ARBA" id="ARBA00022552"/>
    </source>
</evidence>
<dbReference type="PANTHER" id="PTHR11265:SF0">
    <property type="entry name" value="12S RRNA N4-METHYLCYTIDINE METHYLTRANSFERASE"/>
    <property type="match status" value="1"/>
</dbReference>
<dbReference type="EMBL" id="JAGQLG010000123">
    <property type="protein sequence ID" value="MCA9382388.1"/>
    <property type="molecule type" value="Genomic_DNA"/>
</dbReference>
<comment type="subcellular location">
    <subcellularLocation>
        <location evidence="6">Cytoplasm</location>
    </subcellularLocation>
</comment>
<reference evidence="7" key="1">
    <citation type="submission" date="2020-04" db="EMBL/GenBank/DDBJ databases">
        <authorList>
            <person name="Zhang T."/>
        </authorList>
    </citation>
    <scope>NUCLEOTIDE SEQUENCE</scope>
    <source>
        <strain evidence="7">HKST-UBA10</strain>
    </source>
</reference>
<organism evidence="7 8">
    <name type="scientific">Candidatus Dojkabacteria bacterium</name>
    <dbReference type="NCBI Taxonomy" id="2099670"/>
    <lineage>
        <taxon>Bacteria</taxon>
        <taxon>Candidatus Dojkabacteria</taxon>
    </lineage>
</organism>
<evidence type="ECO:0000256" key="4">
    <source>
        <dbReference type="ARBA" id="ARBA00022679"/>
    </source>
</evidence>
<evidence type="ECO:0000313" key="7">
    <source>
        <dbReference type="EMBL" id="MCA9382388.1"/>
    </source>
</evidence>
<proteinExistence type="inferred from homology"/>
<keyword evidence="6" id="KW-0963">Cytoplasm</keyword>
<feature type="binding site" evidence="6">
    <location>
        <position position="96"/>
    </location>
    <ligand>
        <name>S-adenosyl-L-methionine</name>
        <dbReference type="ChEBI" id="CHEBI:59789"/>
    </ligand>
</feature>
<keyword evidence="4 6" id="KW-0808">Transferase</keyword>
<sequence length="313" mass="35990">MSSYHVPVLLQKIIEISELQEGRSFVDCTLGGGGHFVPLLQQLNSKGVAIGVDQDEEALAEVKNKLQSKQITLTKDNQNFIFNQVDLRIFLIKQNFNQFENLLTIANIEKVDFVLADLGVSSHQLDSNTRGFSFKENQRLDMRMDQNNDGATAVDLVNGLYENELERIIREYGEERYARRIAKEIVEYRKTKKIETTTDLYNIVQKAVPYKDTKYLKGSAQRVFQALRILLNDELAALHELLSQALDKLNNNGKIAVISYHSLEDRIVKNFIKQNNKVIYKNSIYYPDEEEIASNPRARSAKLRLIEFREEVS</sequence>
<feature type="binding site" evidence="6">
    <location>
        <begin position="33"/>
        <end position="35"/>
    </location>
    <ligand>
        <name>S-adenosyl-L-methionine</name>
        <dbReference type="ChEBI" id="CHEBI:59789"/>
    </ligand>
</feature>
<feature type="binding site" evidence="6">
    <location>
        <position position="124"/>
    </location>
    <ligand>
        <name>S-adenosyl-L-methionine</name>
        <dbReference type="ChEBI" id="CHEBI:59789"/>
    </ligand>
</feature>
<dbReference type="PANTHER" id="PTHR11265">
    <property type="entry name" value="S-ADENOSYL-METHYLTRANSFERASE MRAW"/>
    <property type="match status" value="1"/>
</dbReference>
<comment type="caution">
    <text evidence="7">The sequence shown here is derived from an EMBL/GenBank/DDBJ whole genome shotgun (WGS) entry which is preliminary data.</text>
</comment>